<keyword evidence="9" id="KW-1185">Reference proteome</keyword>
<evidence type="ECO:0000256" key="4">
    <source>
        <dbReference type="ARBA" id="ARBA00023163"/>
    </source>
</evidence>
<keyword evidence="5" id="KW-0539">Nucleus</keyword>
<keyword evidence="3 8" id="KW-0238">DNA-binding</keyword>
<gene>
    <name evidence="8" type="ORF">F3Y22_tig00110621pilonHSYRG00141</name>
</gene>
<organism evidence="8 9">
    <name type="scientific">Hibiscus syriacus</name>
    <name type="common">Rose of Sharon</name>
    <dbReference type="NCBI Taxonomy" id="106335"/>
    <lineage>
        <taxon>Eukaryota</taxon>
        <taxon>Viridiplantae</taxon>
        <taxon>Streptophyta</taxon>
        <taxon>Embryophyta</taxon>
        <taxon>Tracheophyta</taxon>
        <taxon>Spermatophyta</taxon>
        <taxon>Magnoliopsida</taxon>
        <taxon>eudicotyledons</taxon>
        <taxon>Gunneridae</taxon>
        <taxon>Pentapetalae</taxon>
        <taxon>rosids</taxon>
        <taxon>malvids</taxon>
        <taxon>Malvales</taxon>
        <taxon>Malvaceae</taxon>
        <taxon>Malvoideae</taxon>
        <taxon>Hibiscus</taxon>
    </lineage>
</organism>
<dbReference type="Pfam" id="PF22754">
    <property type="entry name" value="bHLH-TF_ACT-like_plant"/>
    <property type="match status" value="1"/>
</dbReference>
<dbReference type="SUPFAM" id="SSF47459">
    <property type="entry name" value="HLH, helix-loop-helix DNA-binding domain"/>
    <property type="match status" value="1"/>
</dbReference>
<evidence type="ECO:0000259" key="7">
    <source>
        <dbReference type="PROSITE" id="PS50888"/>
    </source>
</evidence>
<comment type="caution">
    <text evidence="8">The sequence shown here is derived from an EMBL/GenBank/DDBJ whole genome shotgun (WGS) entry which is preliminary data.</text>
</comment>
<dbReference type="InterPro" id="IPR036638">
    <property type="entry name" value="HLH_DNA-bd_sf"/>
</dbReference>
<dbReference type="InterPro" id="IPR011598">
    <property type="entry name" value="bHLH_dom"/>
</dbReference>
<proteinExistence type="predicted"/>
<keyword evidence="6" id="KW-0175">Coiled coil</keyword>
<feature type="coiled-coil region" evidence="6">
    <location>
        <begin position="136"/>
        <end position="163"/>
    </location>
</feature>
<sequence length="271" mass="30685">MENPSFFAQYQTMNPFDDMGFQSESYYLPISDQAFHHQAADDFEKPPLKQLKPKASSCYSPSHIISFHNSNSSPPVISHQYYGLDCALQPGITRTPLHAQEHVIAERKRRERITQSFLSLSALIPGLIKRDKISVLGDAIEYLKQLQERVATLEEQVAKRTVESVKFVKKTQFDADVIETPSFVDSQYPEIEVRVSDKDVLIRIHCETNKGCISSIINEVEKLHLSVINSNAFPLGQAALDITIVARMESEFSMTLKDLVKTLRQGLLKVM</sequence>
<dbReference type="EMBL" id="VEPZ02001051">
    <property type="protein sequence ID" value="KAE8697366.1"/>
    <property type="molecule type" value="Genomic_DNA"/>
</dbReference>
<evidence type="ECO:0000256" key="2">
    <source>
        <dbReference type="ARBA" id="ARBA00023015"/>
    </source>
</evidence>
<dbReference type="GO" id="GO:0005634">
    <property type="term" value="C:nucleus"/>
    <property type="evidence" value="ECO:0007669"/>
    <property type="project" value="UniProtKB-SubCell"/>
</dbReference>
<dbReference type="SMART" id="SM00353">
    <property type="entry name" value="HLH"/>
    <property type="match status" value="1"/>
</dbReference>
<evidence type="ECO:0000256" key="3">
    <source>
        <dbReference type="ARBA" id="ARBA00023125"/>
    </source>
</evidence>
<evidence type="ECO:0000313" key="8">
    <source>
        <dbReference type="EMBL" id="KAE8697366.1"/>
    </source>
</evidence>
<dbReference type="AlphaFoldDB" id="A0A6A3A0L6"/>
<evidence type="ECO:0000256" key="5">
    <source>
        <dbReference type="ARBA" id="ARBA00023242"/>
    </source>
</evidence>
<dbReference type="InterPro" id="IPR054502">
    <property type="entry name" value="bHLH-TF_ACT-like_plant"/>
</dbReference>
<dbReference type="Proteomes" id="UP000436088">
    <property type="component" value="Unassembled WGS sequence"/>
</dbReference>
<evidence type="ECO:0000313" key="9">
    <source>
        <dbReference type="Proteomes" id="UP000436088"/>
    </source>
</evidence>
<keyword evidence="2" id="KW-0805">Transcription regulation</keyword>
<accession>A0A6A3A0L6</accession>
<dbReference type="Pfam" id="PF00010">
    <property type="entry name" value="HLH"/>
    <property type="match status" value="1"/>
</dbReference>
<dbReference type="Gene3D" id="4.10.280.10">
    <property type="entry name" value="Helix-loop-helix DNA-binding domain"/>
    <property type="match status" value="1"/>
</dbReference>
<name>A0A6A3A0L6_HIBSY</name>
<keyword evidence="4" id="KW-0804">Transcription</keyword>
<protein>
    <submittedName>
        <fullName evidence="8">Basic helix-loop-helix DNA-binding superfamily protein</fullName>
    </submittedName>
</protein>
<dbReference type="PANTHER" id="PTHR45959:SF73">
    <property type="entry name" value="TRANSCRIPTION FACTOR BHLH25"/>
    <property type="match status" value="1"/>
</dbReference>
<dbReference type="GO" id="GO:0046983">
    <property type="term" value="F:protein dimerization activity"/>
    <property type="evidence" value="ECO:0007669"/>
    <property type="project" value="InterPro"/>
</dbReference>
<evidence type="ECO:0000256" key="1">
    <source>
        <dbReference type="ARBA" id="ARBA00004123"/>
    </source>
</evidence>
<dbReference type="PANTHER" id="PTHR45959">
    <property type="entry name" value="BHLH TRANSCRIPTION FACTOR"/>
    <property type="match status" value="1"/>
</dbReference>
<reference evidence="8" key="1">
    <citation type="submission" date="2019-09" db="EMBL/GenBank/DDBJ databases">
        <title>Draft genome information of white flower Hibiscus syriacus.</title>
        <authorList>
            <person name="Kim Y.-M."/>
        </authorList>
    </citation>
    <scope>NUCLEOTIDE SEQUENCE [LARGE SCALE GENOMIC DNA]</scope>
    <source>
        <strain evidence="8">YM2019G1</strain>
    </source>
</reference>
<evidence type="ECO:0000256" key="6">
    <source>
        <dbReference type="SAM" id="Coils"/>
    </source>
</evidence>
<dbReference type="InterPro" id="IPR052610">
    <property type="entry name" value="bHLH_transcription_regulator"/>
</dbReference>
<dbReference type="GO" id="GO:0003677">
    <property type="term" value="F:DNA binding"/>
    <property type="evidence" value="ECO:0007669"/>
    <property type="project" value="UniProtKB-KW"/>
</dbReference>
<comment type="subcellular location">
    <subcellularLocation>
        <location evidence="1">Nucleus</location>
    </subcellularLocation>
</comment>
<dbReference type="PROSITE" id="PS50888">
    <property type="entry name" value="BHLH"/>
    <property type="match status" value="1"/>
</dbReference>
<feature type="domain" description="BHLH" evidence="7">
    <location>
        <begin position="97"/>
        <end position="146"/>
    </location>
</feature>